<dbReference type="InterPro" id="IPR013783">
    <property type="entry name" value="Ig-like_fold"/>
</dbReference>
<dbReference type="InterPro" id="IPR002772">
    <property type="entry name" value="Glyco_hydro_3_C"/>
</dbReference>
<comment type="similarity">
    <text evidence="1 6">Belongs to the glycosyl hydrolase 3 family.</text>
</comment>
<dbReference type="RefSeq" id="WP_167167318.1">
    <property type="nucleotide sequence ID" value="NZ_JAAOYM010000001.1"/>
</dbReference>
<dbReference type="EMBL" id="JAAOYM010000001">
    <property type="protein sequence ID" value="NIJ10841.1"/>
    <property type="molecule type" value="Genomic_DNA"/>
</dbReference>
<keyword evidence="9" id="KW-1185">Reference proteome</keyword>
<dbReference type="Pfam" id="PF01915">
    <property type="entry name" value="Glyco_hydro_3_C"/>
    <property type="match status" value="1"/>
</dbReference>
<dbReference type="Pfam" id="PF14310">
    <property type="entry name" value="Fn3-like"/>
    <property type="match status" value="1"/>
</dbReference>
<dbReference type="Gene3D" id="3.20.20.300">
    <property type="entry name" value="Glycoside hydrolase, family 3, N-terminal domain"/>
    <property type="match status" value="1"/>
</dbReference>
<organism evidence="8 9">
    <name type="scientific">Saccharomonospora amisosensis</name>
    <dbReference type="NCBI Taxonomy" id="1128677"/>
    <lineage>
        <taxon>Bacteria</taxon>
        <taxon>Bacillati</taxon>
        <taxon>Actinomycetota</taxon>
        <taxon>Actinomycetes</taxon>
        <taxon>Pseudonocardiales</taxon>
        <taxon>Pseudonocardiaceae</taxon>
        <taxon>Saccharomonospora</taxon>
    </lineage>
</organism>
<dbReference type="InterPro" id="IPR050288">
    <property type="entry name" value="Cellulose_deg_GH3"/>
</dbReference>
<dbReference type="InterPro" id="IPR036881">
    <property type="entry name" value="Glyco_hydro_3_C_sf"/>
</dbReference>
<dbReference type="Gene3D" id="3.40.50.1700">
    <property type="entry name" value="Glycoside hydrolase family 3 C-terminal domain"/>
    <property type="match status" value="1"/>
</dbReference>
<dbReference type="PANTHER" id="PTHR42715:SF10">
    <property type="entry name" value="BETA-GLUCOSIDASE"/>
    <property type="match status" value="1"/>
</dbReference>
<accession>A0A7X5ZPU7</accession>
<dbReference type="PRINTS" id="PR00133">
    <property type="entry name" value="GLHYDRLASE3"/>
</dbReference>
<sequence>MTEPTWRDPSLPAWRRAEALLAELTLEEKLAQLGSVWPGNDEISGNVAPMQEVFARGGSNGEHGLGHLTRVFGTAPVSAAQGVNRIAALQREVVDNTRLGIPAIVHEECLTGFTTYGATVYPSPLACAATFAPGLVERMAAAIAEDMRSVGVHQGLSPVLDVVRDPRWGRVEETMGEDPYLVATMGTAYVRGLEDGGIIATLKHFVGYSASRAARNHAPVSIGPRELRDVLLPPFELAIRDGGARSVMNAYVDLDGVPVAASGELLTTVLRQEWGFDGVVVSDYWAIPFLRTMHGVADTSAGAGALALAAGIDVELPHTLCYGKELLELVRSGELAEDVVDRSVSRLLRQKAQLGLLDPDWAPQPDPGARVDLDSPRNRELARQLAERCVVLLANDGTLPLAAESGRVAVVGPCADDPQAFLGCYSYPNHVLPRYPELDLGVEVPSLVAALRAELPDADVTASLGCPVSEADTSGIADAVAVTKQADICVAVVGDRAGMFGGGTSGEGCDAADLSLPGVQDRLLDELLATGTPVVVVVVSGRPYALGRYTDRAAALVQAFLPGEEGGPAVAGVLSGRINPSGRLPVQLPRDPGGQPATYLHPPLGGNSQGISNLDPTPLFPFGHGLSFTEFRYERLRLSAERVPTDGEVLISVEVRNAGERAGEEVVQLYLRDVLAQVTRPVRQLAGYARLRLPAGGLARVTFRLHADRTSFTGADLRRIVEPGTVEVFVGASVADLPCSGRFELTGPLRQVGPDRVLTTPAEVTVLSG</sequence>
<dbReference type="GO" id="GO:0005975">
    <property type="term" value="P:carbohydrate metabolic process"/>
    <property type="evidence" value="ECO:0007669"/>
    <property type="project" value="InterPro"/>
</dbReference>
<evidence type="ECO:0000256" key="4">
    <source>
        <dbReference type="ARBA" id="ARBA00058905"/>
    </source>
</evidence>
<dbReference type="GO" id="GO:0008422">
    <property type="term" value="F:beta-glucosidase activity"/>
    <property type="evidence" value="ECO:0007669"/>
    <property type="project" value="UniProtKB-ARBA"/>
</dbReference>
<gene>
    <name evidence="8" type="ORF">FHU38_001185</name>
</gene>
<dbReference type="FunFam" id="2.60.40.10:FF:000495">
    <property type="entry name" value="Periplasmic beta-glucosidase"/>
    <property type="match status" value="1"/>
</dbReference>
<dbReference type="InterPro" id="IPR017853">
    <property type="entry name" value="GH"/>
</dbReference>
<dbReference type="InterPro" id="IPR036962">
    <property type="entry name" value="Glyco_hydro_3_N_sf"/>
</dbReference>
<dbReference type="Proteomes" id="UP000545493">
    <property type="component" value="Unassembled WGS sequence"/>
</dbReference>
<evidence type="ECO:0000256" key="3">
    <source>
        <dbReference type="ARBA" id="ARBA00023277"/>
    </source>
</evidence>
<dbReference type="InterPro" id="IPR019800">
    <property type="entry name" value="Glyco_hydro_3_AS"/>
</dbReference>
<dbReference type="Pfam" id="PF00933">
    <property type="entry name" value="Glyco_hydro_3"/>
    <property type="match status" value="1"/>
</dbReference>
<evidence type="ECO:0000256" key="6">
    <source>
        <dbReference type="RuleBase" id="RU361161"/>
    </source>
</evidence>
<evidence type="ECO:0000313" key="9">
    <source>
        <dbReference type="Proteomes" id="UP000545493"/>
    </source>
</evidence>
<evidence type="ECO:0000256" key="2">
    <source>
        <dbReference type="ARBA" id="ARBA00022801"/>
    </source>
</evidence>
<keyword evidence="3" id="KW-0119">Carbohydrate metabolism</keyword>
<dbReference type="Gene3D" id="2.60.40.10">
    <property type="entry name" value="Immunoglobulins"/>
    <property type="match status" value="1"/>
</dbReference>
<dbReference type="PROSITE" id="PS00775">
    <property type="entry name" value="GLYCOSYL_HYDROL_F3"/>
    <property type="match status" value="1"/>
</dbReference>
<evidence type="ECO:0000259" key="7">
    <source>
        <dbReference type="SMART" id="SM01217"/>
    </source>
</evidence>
<keyword evidence="2 6" id="KW-0378">Hydrolase</keyword>
<protein>
    <recommendedName>
        <fullName evidence="5">Exo-alpha-(1-&gt;6)-L-arabinopyranosidase</fullName>
    </recommendedName>
</protein>
<dbReference type="PANTHER" id="PTHR42715">
    <property type="entry name" value="BETA-GLUCOSIDASE"/>
    <property type="match status" value="1"/>
</dbReference>
<dbReference type="SMART" id="SM01217">
    <property type="entry name" value="Fn3_like"/>
    <property type="match status" value="1"/>
</dbReference>
<name>A0A7X5ZPU7_9PSEU</name>
<dbReference type="InterPro" id="IPR026891">
    <property type="entry name" value="Fn3-like"/>
</dbReference>
<evidence type="ECO:0000256" key="5">
    <source>
        <dbReference type="ARBA" id="ARBA00074219"/>
    </source>
</evidence>
<dbReference type="SUPFAM" id="SSF51445">
    <property type="entry name" value="(Trans)glycosidases"/>
    <property type="match status" value="1"/>
</dbReference>
<evidence type="ECO:0000256" key="1">
    <source>
        <dbReference type="ARBA" id="ARBA00005336"/>
    </source>
</evidence>
<comment type="function">
    <text evidence="4">Catalyzes the hydrolysis of a non-reducing terminal alpha-L-arabinopyranosidic linkage in ginsenoside Rb2 (alpha-L-arabinopyranosyl-(1-&gt;6)-alpha-D-glucopyranosyl) to release alpha-D-glucopyranosyl (Rd). It is not able to hydrolyze alpha-L-arabinofuranosyl-(1-&gt;6)-alpha-D-glucopyranosyl (Rc).</text>
</comment>
<dbReference type="SUPFAM" id="SSF52279">
    <property type="entry name" value="Beta-D-glucan exohydrolase, C-terminal domain"/>
    <property type="match status" value="1"/>
</dbReference>
<dbReference type="InterPro" id="IPR001764">
    <property type="entry name" value="Glyco_hydro_3_N"/>
</dbReference>
<reference evidence="8 9" key="1">
    <citation type="submission" date="2020-03" db="EMBL/GenBank/DDBJ databases">
        <title>Sequencing the genomes of 1000 actinobacteria strains.</title>
        <authorList>
            <person name="Klenk H.-P."/>
        </authorList>
    </citation>
    <scope>NUCLEOTIDE SEQUENCE [LARGE SCALE GENOMIC DNA]</scope>
    <source>
        <strain evidence="8 9">DSM 45685</strain>
    </source>
</reference>
<feature type="domain" description="Fibronectin type III-like" evidence="7">
    <location>
        <begin position="665"/>
        <end position="734"/>
    </location>
</feature>
<dbReference type="AlphaFoldDB" id="A0A7X5ZPU7"/>
<keyword evidence="6 8" id="KW-0326">Glycosidase</keyword>
<evidence type="ECO:0000313" key="8">
    <source>
        <dbReference type="EMBL" id="NIJ10841.1"/>
    </source>
</evidence>
<comment type="caution">
    <text evidence="8">The sequence shown here is derived from an EMBL/GenBank/DDBJ whole genome shotgun (WGS) entry which is preliminary data.</text>
</comment>
<proteinExistence type="inferred from homology"/>